<organism evidence="1 2">
    <name type="scientific">Lactobacillus johnsonii</name>
    <dbReference type="NCBI Taxonomy" id="33959"/>
    <lineage>
        <taxon>Bacteria</taxon>
        <taxon>Bacillati</taxon>
        <taxon>Bacillota</taxon>
        <taxon>Bacilli</taxon>
        <taxon>Lactobacillales</taxon>
        <taxon>Lactobacillaceae</taxon>
        <taxon>Lactobacillus</taxon>
    </lineage>
</organism>
<sequence>MGLFGNREERIERNREKYKIKEQQRRNKYLEENKIQDLYTDENKIAMDAIIDMSQAKGTIPQFQNDGIKTLYAEQLVLERQNWMQIRQNDRLIKQNDEIIKLLKENK</sequence>
<reference evidence="1 2" key="1">
    <citation type="submission" date="2017-04" db="EMBL/GenBank/DDBJ databases">
        <authorList>
            <person name="Lin X.B."/>
            <person name="Stothard P."/>
            <person name="Tasseva G."/>
            <person name="Walter J."/>
        </authorList>
    </citation>
    <scope>NUCLEOTIDE SEQUENCE [LARGE SCALE GENOMIC DNA]</scope>
    <source>
        <strain evidence="1 2">117c</strain>
    </source>
</reference>
<dbReference type="RefSeq" id="WP_094497035.1">
    <property type="nucleotide sequence ID" value="NZ_JAQEHR010000006.1"/>
</dbReference>
<proteinExistence type="predicted"/>
<protein>
    <submittedName>
        <fullName evidence="1">Uncharacterized protein</fullName>
    </submittedName>
</protein>
<evidence type="ECO:0000313" key="2">
    <source>
        <dbReference type="Proteomes" id="UP000215693"/>
    </source>
</evidence>
<dbReference type="AlphaFoldDB" id="A0A9X6P735"/>
<name>A0A9X6P735_LACJH</name>
<gene>
    <name evidence="1" type="ORF">CBF50_08980</name>
</gene>
<dbReference type="EMBL" id="NGOH01000110">
    <property type="protein sequence ID" value="OYS10431.1"/>
    <property type="molecule type" value="Genomic_DNA"/>
</dbReference>
<reference evidence="1 2" key="2">
    <citation type="submission" date="2017-09" db="EMBL/GenBank/DDBJ databases">
        <title>Tripartite evolution among Lactobacillus johnsonii, Lactobacillus taiwanensis, Lactobacillus reuteri and their rodent host.</title>
        <authorList>
            <person name="Wang T."/>
            <person name="Knowles S."/>
            <person name="Cheng C."/>
        </authorList>
    </citation>
    <scope>NUCLEOTIDE SEQUENCE [LARGE SCALE GENOMIC DNA]</scope>
    <source>
        <strain evidence="1 2">117c</strain>
    </source>
</reference>
<evidence type="ECO:0000313" key="1">
    <source>
        <dbReference type="EMBL" id="OYS10431.1"/>
    </source>
</evidence>
<dbReference type="Proteomes" id="UP000215693">
    <property type="component" value="Unassembled WGS sequence"/>
</dbReference>
<accession>A0A9X6P735</accession>
<comment type="caution">
    <text evidence="1">The sequence shown here is derived from an EMBL/GenBank/DDBJ whole genome shotgun (WGS) entry which is preliminary data.</text>
</comment>